<dbReference type="SUPFAM" id="SSF48498">
    <property type="entry name" value="Tetracyclin repressor-like, C-terminal domain"/>
    <property type="match status" value="1"/>
</dbReference>
<evidence type="ECO:0000256" key="4">
    <source>
        <dbReference type="PROSITE-ProRule" id="PRU00335"/>
    </source>
</evidence>
<dbReference type="EMBL" id="WOFH01000010">
    <property type="protein sequence ID" value="MUN40086.1"/>
    <property type="molecule type" value="Genomic_DNA"/>
</dbReference>
<dbReference type="PANTHER" id="PTHR30055">
    <property type="entry name" value="HTH-TYPE TRANSCRIPTIONAL REGULATOR RUTR"/>
    <property type="match status" value="1"/>
</dbReference>
<dbReference type="RefSeq" id="WP_156219241.1">
    <property type="nucleotide sequence ID" value="NZ_WOFH01000010.1"/>
</dbReference>
<dbReference type="InterPro" id="IPR050109">
    <property type="entry name" value="HTH-type_TetR-like_transc_reg"/>
</dbReference>
<dbReference type="GO" id="GO:0000976">
    <property type="term" value="F:transcription cis-regulatory region binding"/>
    <property type="evidence" value="ECO:0007669"/>
    <property type="project" value="TreeGrafter"/>
</dbReference>
<dbReference type="Gene3D" id="1.10.357.10">
    <property type="entry name" value="Tetracycline Repressor, domain 2"/>
    <property type="match status" value="1"/>
</dbReference>
<dbReference type="Proteomes" id="UP000432015">
    <property type="component" value="Unassembled WGS sequence"/>
</dbReference>
<evidence type="ECO:0000256" key="3">
    <source>
        <dbReference type="ARBA" id="ARBA00023163"/>
    </source>
</evidence>
<sequence length="193" mass="20241">MNRGRPRSEHVDEAVAAAVRELLVEHGYQGLSIDRVAARAGVGKAGIYRRWRSKAEMVFAVVVHGERPVPPADTGTLRGDLAALARHVAALLSAPHARLAMPGLVAELAADPALSERFAAGFVDRERDVLGEILDRAAGRGEIASPASEHVGFAHVLILGPVFAHLFLGGGDMPSDLTDRLAGALVAALGAKE</sequence>
<dbReference type="InterPro" id="IPR009057">
    <property type="entry name" value="Homeodomain-like_sf"/>
</dbReference>
<gene>
    <name evidence="6" type="ORF">GNZ18_26325</name>
</gene>
<evidence type="ECO:0000313" key="6">
    <source>
        <dbReference type="EMBL" id="MUN40086.1"/>
    </source>
</evidence>
<feature type="DNA-binding region" description="H-T-H motif" evidence="4">
    <location>
        <begin position="32"/>
        <end position="51"/>
    </location>
</feature>
<keyword evidence="2 4" id="KW-0238">DNA-binding</keyword>
<organism evidence="6 7">
    <name type="scientific">Actinomadura litoris</name>
    <dbReference type="NCBI Taxonomy" id="2678616"/>
    <lineage>
        <taxon>Bacteria</taxon>
        <taxon>Bacillati</taxon>
        <taxon>Actinomycetota</taxon>
        <taxon>Actinomycetes</taxon>
        <taxon>Streptosporangiales</taxon>
        <taxon>Thermomonosporaceae</taxon>
        <taxon>Actinomadura</taxon>
    </lineage>
</organism>
<dbReference type="InterPro" id="IPR023772">
    <property type="entry name" value="DNA-bd_HTH_TetR-type_CS"/>
</dbReference>
<name>A0A7K1L730_9ACTN</name>
<evidence type="ECO:0000256" key="1">
    <source>
        <dbReference type="ARBA" id="ARBA00023015"/>
    </source>
</evidence>
<accession>A0A7K1L730</accession>
<dbReference type="PROSITE" id="PS01081">
    <property type="entry name" value="HTH_TETR_1"/>
    <property type="match status" value="1"/>
</dbReference>
<keyword evidence="3" id="KW-0804">Transcription</keyword>
<feature type="domain" description="HTH tetR-type" evidence="5">
    <location>
        <begin position="9"/>
        <end position="69"/>
    </location>
</feature>
<dbReference type="PANTHER" id="PTHR30055:SF148">
    <property type="entry name" value="TETR-FAMILY TRANSCRIPTIONAL REGULATOR"/>
    <property type="match status" value="1"/>
</dbReference>
<evidence type="ECO:0000313" key="7">
    <source>
        <dbReference type="Proteomes" id="UP000432015"/>
    </source>
</evidence>
<dbReference type="InterPro" id="IPR001647">
    <property type="entry name" value="HTH_TetR"/>
</dbReference>
<comment type="caution">
    <text evidence="6">The sequence shown here is derived from an EMBL/GenBank/DDBJ whole genome shotgun (WGS) entry which is preliminary data.</text>
</comment>
<evidence type="ECO:0000259" key="5">
    <source>
        <dbReference type="PROSITE" id="PS50977"/>
    </source>
</evidence>
<dbReference type="Gene3D" id="1.10.10.60">
    <property type="entry name" value="Homeodomain-like"/>
    <property type="match status" value="1"/>
</dbReference>
<keyword evidence="7" id="KW-1185">Reference proteome</keyword>
<dbReference type="InterPro" id="IPR036271">
    <property type="entry name" value="Tet_transcr_reg_TetR-rel_C_sf"/>
</dbReference>
<dbReference type="SUPFAM" id="SSF46689">
    <property type="entry name" value="Homeodomain-like"/>
    <property type="match status" value="1"/>
</dbReference>
<evidence type="ECO:0000256" key="2">
    <source>
        <dbReference type="ARBA" id="ARBA00023125"/>
    </source>
</evidence>
<dbReference type="Pfam" id="PF00440">
    <property type="entry name" value="TetR_N"/>
    <property type="match status" value="1"/>
</dbReference>
<dbReference type="GO" id="GO:0003700">
    <property type="term" value="F:DNA-binding transcription factor activity"/>
    <property type="evidence" value="ECO:0007669"/>
    <property type="project" value="TreeGrafter"/>
</dbReference>
<proteinExistence type="predicted"/>
<keyword evidence="1" id="KW-0805">Transcription regulation</keyword>
<protein>
    <submittedName>
        <fullName evidence="6">TetR family transcriptional regulator</fullName>
    </submittedName>
</protein>
<dbReference type="InterPro" id="IPR011075">
    <property type="entry name" value="TetR_C"/>
</dbReference>
<dbReference type="PROSITE" id="PS50977">
    <property type="entry name" value="HTH_TETR_2"/>
    <property type="match status" value="1"/>
</dbReference>
<dbReference type="Pfam" id="PF16859">
    <property type="entry name" value="TetR_C_11"/>
    <property type="match status" value="1"/>
</dbReference>
<reference evidence="6 7" key="1">
    <citation type="submission" date="2019-11" db="EMBL/GenBank/DDBJ databases">
        <authorList>
            <person name="Cao P."/>
        </authorList>
    </citation>
    <scope>NUCLEOTIDE SEQUENCE [LARGE SCALE GENOMIC DNA]</scope>
    <source>
        <strain evidence="6 7">NEAU-AAG5</strain>
    </source>
</reference>
<dbReference type="PRINTS" id="PR00455">
    <property type="entry name" value="HTHTETR"/>
</dbReference>
<dbReference type="AlphaFoldDB" id="A0A7K1L730"/>